<evidence type="ECO:0000256" key="1">
    <source>
        <dbReference type="ARBA" id="ARBA00008812"/>
    </source>
</evidence>
<dbReference type="AlphaFoldDB" id="A0A101ACX4"/>
<dbReference type="SMART" id="SM00867">
    <property type="entry name" value="YceI"/>
    <property type="match status" value="1"/>
</dbReference>
<dbReference type="Pfam" id="PF04264">
    <property type="entry name" value="YceI"/>
    <property type="match status" value="1"/>
</dbReference>
<reference evidence="3 4" key="1">
    <citation type="submission" date="2016-01" db="EMBL/GenBank/DDBJ databases">
        <authorList>
            <consortium name="TB Trials Study Group"/>
            <person name="Sutton G."/>
            <person name="Brinkac L."/>
            <person name="Sanka R."/>
            <person name="Adams M."/>
            <person name="Lau E.L."/>
            <person name="Macaden R."/>
            <person name="Grewal H.M.S."/>
        </authorList>
    </citation>
    <scope>NUCLEOTIDE SEQUENCE [LARGE SCALE GENOMIC DNA]</scope>
    <source>
        <strain evidence="3 4">IS-1744</strain>
    </source>
</reference>
<keyword evidence="4" id="KW-1185">Reference proteome</keyword>
<proteinExistence type="inferred from homology"/>
<evidence type="ECO:0000313" key="3">
    <source>
        <dbReference type="EMBL" id="KUI20452.1"/>
    </source>
</evidence>
<comment type="caution">
    <text evidence="3">The sequence shown here is derived from an EMBL/GenBank/DDBJ whole genome shotgun (WGS) entry which is preliminary data.</text>
</comment>
<sequence>MVSLSELFSDPASTGTWTLDPAQSTIGVRSKSMWGLVPVKGRFTEFSGDGQLSSPQTVSGHIEINAASLRTGIRKRDEHLHSADFFGAETHPEISVLITGADAIDGDTIDLRAELTIKGTTKPLTLRTKVTPVGDGGMRLVTEATVSRREFGVDGNLVGMIGDKSTISGDLVFRHTR</sequence>
<dbReference type="RefSeq" id="WP_064394378.1">
    <property type="nucleotide sequence ID" value="NZ_LQIR01000003.1"/>
</dbReference>
<dbReference type="PANTHER" id="PTHR34406">
    <property type="entry name" value="PROTEIN YCEI"/>
    <property type="match status" value="1"/>
</dbReference>
<dbReference type="SUPFAM" id="SSF101874">
    <property type="entry name" value="YceI-like"/>
    <property type="match status" value="1"/>
</dbReference>
<organism evidence="3 4">
    <name type="scientific">Mycobacterium lehmannii</name>
    <dbReference type="NCBI Taxonomy" id="2048550"/>
    <lineage>
        <taxon>Bacteria</taxon>
        <taxon>Bacillati</taxon>
        <taxon>Actinomycetota</taxon>
        <taxon>Actinomycetes</taxon>
        <taxon>Mycobacteriales</taxon>
        <taxon>Mycobacteriaceae</taxon>
        <taxon>Mycobacterium</taxon>
    </lineage>
</organism>
<name>A0A101ACX4_9MYCO</name>
<protein>
    <recommendedName>
        <fullName evidence="2">Lipid/polyisoprenoid-binding YceI-like domain-containing protein</fullName>
    </recommendedName>
</protein>
<dbReference type="InterPro" id="IPR007372">
    <property type="entry name" value="Lipid/polyisoprenoid-bd_YceI"/>
</dbReference>
<dbReference type="EMBL" id="LQIR01000003">
    <property type="protein sequence ID" value="KUI20452.1"/>
    <property type="molecule type" value="Genomic_DNA"/>
</dbReference>
<evidence type="ECO:0000313" key="4">
    <source>
        <dbReference type="Proteomes" id="UP000053707"/>
    </source>
</evidence>
<feature type="domain" description="Lipid/polyisoprenoid-binding YceI-like" evidence="2">
    <location>
        <begin position="16"/>
        <end position="174"/>
    </location>
</feature>
<accession>A0A101ACX4</accession>
<dbReference type="InterPro" id="IPR036761">
    <property type="entry name" value="TTHA0802/YceI-like_sf"/>
</dbReference>
<dbReference type="GeneID" id="27921343"/>
<dbReference type="PANTHER" id="PTHR34406:SF1">
    <property type="entry name" value="PROTEIN YCEI"/>
    <property type="match status" value="1"/>
</dbReference>
<dbReference type="Proteomes" id="UP000053707">
    <property type="component" value="Unassembled WGS sequence"/>
</dbReference>
<dbReference type="Gene3D" id="2.40.128.110">
    <property type="entry name" value="Lipid/polyisoprenoid-binding, YceI-like"/>
    <property type="match status" value="1"/>
</dbReference>
<evidence type="ECO:0000259" key="2">
    <source>
        <dbReference type="SMART" id="SM00867"/>
    </source>
</evidence>
<gene>
    <name evidence="3" type="ORF">AU192_16230</name>
</gene>
<comment type="similarity">
    <text evidence="1">Belongs to the UPF0312 family.</text>
</comment>